<reference evidence="1" key="2">
    <citation type="submission" date="2020-11" db="EMBL/GenBank/DDBJ databases">
        <authorList>
            <person name="McCartney M.A."/>
            <person name="Auch B."/>
            <person name="Kono T."/>
            <person name="Mallez S."/>
            <person name="Becker A."/>
            <person name="Gohl D.M."/>
            <person name="Silverstein K.A.T."/>
            <person name="Koren S."/>
            <person name="Bechman K.B."/>
            <person name="Herman A."/>
            <person name="Abrahante J.E."/>
            <person name="Garbe J."/>
        </authorList>
    </citation>
    <scope>NUCLEOTIDE SEQUENCE</scope>
    <source>
        <strain evidence="1">Duluth1</strain>
        <tissue evidence="1">Whole animal</tissue>
    </source>
</reference>
<protein>
    <submittedName>
        <fullName evidence="1">Uncharacterized protein</fullName>
    </submittedName>
</protein>
<accession>A0A9D4R8R0</accession>
<gene>
    <name evidence="1" type="ORF">DPMN_101945</name>
</gene>
<comment type="caution">
    <text evidence="1">The sequence shown here is derived from an EMBL/GenBank/DDBJ whole genome shotgun (WGS) entry which is preliminary data.</text>
</comment>
<sequence>MDKRERIATKLRYGNNFMMIPEILEYVNSPNNTWQGSASTAQPLWPLSLSPA</sequence>
<organism evidence="1 2">
    <name type="scientific">Dreissena polymorpha</name>
    <name type="common">Zebra mussel</name>
    <name type="synonym">Mytilus polymorpha</name>
    <dbReference type="NCBI Taxonomy" id="45954"/>
    <lineage>
        <taxon>Eukaryota</taxon>
        <taxon>Metazoa</taxon>
        <taxon>Spiralia</taxon>
        <taxon>Lophotrochozoa</taxon>
        <taxon>Mollusca</taxon>
        <taxon>Bivalvia</taxon>
        <taxon>Autobranchia</taxon>
        <taxon>Heteroconchia</taxon>
        <taxon>Euheterodonta</taxon>
        <taxon>Imparidentia</taxon>
        <taxon>Neoheterodontei</taxon>
        <taxon>Myida</taxon>
        <taxon>Dreissenoidea</taxon>
        <taxon>Dreissenidae</taxon>
        <taxon>Dreissena</taxon>
    </lineage>
</organism>
<dbReference type="AlphaFoldDB" id="A0A9D4R8R0"/>
<proteinExistence type="predicted"/>
<keyword evidence="2" id="KW-1185">Reference proteome</keyword>
<evidence type="ECO:0000313" key="1">
    <source>
        <dbReference type="EMBL" id="KAH3859229.1"/>
    </source>
</evidence>
<dbReference type="EMBL" id="JAIWYP010000003">
    <property type="protein sequence ID" value="KAH3859229.1"/>
    <property type="molecule type" value="Genomic_DNA"/>
</dbReference>
<name>A0A9D4R8R0_DREPO</name>
<feature type="non-terminal residue" evidence="1">
    <location>
        <position position="1"/>
    </location>
</feature>
<reference evidence="1" key="1">
    <citation type="journal article" date="2019" name="bioRxiv">
        <title>The Genome of the Zebra Mussel, Dreissena polymorpha: A Resource for Invasive Species Research.</title>
        <authorList>
            <person name="McCartney M.A."/>
            <person name="Auch B."/>
            <person name="Kono T."/>
            <person name="Mallez S."/>
            <person name="Zhang Y."/>
            <person name="Obille A."/>
            <person name="Becker A."/>
            <person name="Abrahante J.E."/>
            <person name="Garbe J."/>
            <person name="Badalamenti J.P."/>
            <person name="Herman A."/>
            <person name="Mangelson H."/>
            <person name="Liachko I."/>
            <person name="Sullivan S."/>
            <person name="Sone E.D."/>
            <person name="Koren S."/>
            <person name="Silverstein K.A.T."/>
            <person name="Beckman K.B."/>
            <person name="Gohl D.M."/>
        </authorList>
    </citation>
    <scope>NUCLEOTIDE SEQUENCE</scope>
    <source>
        <strain evidence="1">Duluth1</strain>
        <tissue evidence="1">Whole animal</tissue>
    </source>
</reference>
<evidence type="ECO:0000313" key="2">
    <source>
        <dbReference type="Proteomes" id="UP000828390"/>
    </source>
</evidence>
<dbReference type="Proteomes" id="UP000828390">
    <property type="component" value="Unassembled WGS sequence"/>
</dbReference>